<evidence type="ECO:0000313" key="3">
    <source>
        <dbReference type="Proteomes" id="UP000326939"/>
    </source>
</evidence>
<feature type="compositionally biased region" description="Polar residues" evidence="1">
    <location>
        <begin position="9"/>
        <end position="25"/>
    </location>
</feature>
<feature type="region of interest" description="Disordered" evidence="1">
    <location>
        <begin position="1"/>
        <end position="44"/>
    </location>
</feature>
<gene>
    <name evidence="2" type="ORF">DKX38_021675</name>
</gene>
<keyword evidence="3" id="KW-1185">Reference proteome</keyword>
<protein>
    <submittedName>
        <fullName evidence="2">Uncharacterized protein</fullName>
    </submittedName>
</protein>
<dbReference type="AlphaFoldDB" id="A0A5N5K8D4"/>
<sequence>MPPSPAIPRSTSHPYLSCTSPSSSAAHLRPTDLRAPVTPPSRPNGKLGVVEFLELIIAKPEGIELPYPLAEKIVDNSKNN</sequence>
<organism evidence="2 3">
    <name type="scientific">Salix brachista</name>
    <dbReference type="NCBI Taxonomy" id="2182728"/>
    <lineage>
        <taxon>Eukaryota</taxon>
        <taxon>Viridiplantae</taxon>
        <taxon>Streptophyta</taxon>
        <taxon>Embryophyta</taxon>
        <taxon>Tracheophyta</taxon>
        <taxon>Spermatophyta</taxon>
        <taxon>Magnoliopsida</taxon>
        <taxon>eudicotyledons</taxon>
        <taxon>Gunneridae</taxon>
        <taxon>Pentapetalae</taxon>
        <taxon>rosids</taxon>
        <taxon>fabids</taxon>
        <taxon>Malpighiales</taxon>
        <taxon>Salicaceae</taxon>
        <taxon>Saliceae</taxon>
        <taxon>Salix</taxon>
    </lineage>
</organism>
<dbReference type="EMBL" id="VDCV01000014">
    <property type="protein sequence ID" value="KAB5527828.1"/>
    <property type="molecule type" value="Genomic_DNA"/>
</dbReference>
<dbReference type="Proteomes" id="UP000326939">
    <property type="component" value="Chromosome 14"/>
</dbReference>
<comment type="caution">
    <text evidence="2">The sequence shown here is derived from an EMBL/GenBank/DDBJ whole genome shotgun (WGS) entry which is preliminary data.</text>
</comment>
<reference evidence="3" key="1">
    <citation type="journal article" date="2019" name="Gigascience">
        <title>De novo genome assembly of the endangered Acer yangbiense, a plant species with extremely small populations endemic to Yunnan Province, China.</title>
        <authorList>
            <person name="Yang J."/>
            <person name="Wariss H.M."/>
            <person name="Tao L."/>
            <person name="Zhang R."/>
            <person name="Yun Q."/>
            <person name="Hollingsworth P."/>
            <person name="Dao Z."/>
            <person name="Luo G."/>
            <person name="Guo H."/>
            <person name="Ma Y."/>
            <person name="Sun W."/>
        </authorList>
    </citation>
    <scope>NUCLEOTIDE SEQUENCE [LARGE SCALE GENOMIC DNA]</scope>
    <source>
        <strain evidence="3">cv. br00</strain>
    </source>
</reference>
<evidence type="ECO:0000256" key="1">
    <source>
        <dbReference type="SAM" id="MobiDB-lite"/>
    </source>
</evidence>
<proteinExistence type="predicted"/>
<name>A0A5N5K8D4_9ROSI</name>
<evidence type="ECO:0000313" key="2">
    <source>
        <dbReference type="EMBL" id="KAB5527828.1"/>
    </source>
</evidence>
<accession>A0A5N5K8D4</accession>